<dbReference type="PANTHER" id="PTHR33055">
    <property type="entry name" value="TRANSPOSASE FOR INSERTION SEQUENCE ELEMENT IS1111A"/>
    <property type="match status" value="1"/>
</dbReference>
<reference evidence="2 3" key="1">
    <citation type="submission" date="2011-09" db="EMBL/GenBank/DDBJ databases">
        <authorList>
            <person name="Weinstock G."/>
            <person name="Sodergren E."/>
            <person name="Clifton S."/>
            <person name="Fulton L."/>
            <person name="Fulton B."/>
            <person name="Courtney L."/>
            <person name="Fronick C."/>
            <person name="Harrison M."/>
            <person name="Strong C."/>
            <person name="Farmer C."/>
            <person name="Delahaunty K."/>
            <person name="Markovic C."/>
            <person name="Hall O."/>
            <person name="Minx P."/>
            <person name="Tomlinson C."/>
            <person name="Mitreva M."/>
            <person name="Hou S."/>
            <person name="Chen J."/>
            <person name="Wollam A."/>
            <person name="Pepin K.H."/>
            <person name="Johnson M."/>
            <person name="Bhonagiri V."/>
            <person name="Zhang X."/>
            <person name="Suruliraj S."/>
            <person name="Warren W."/>
            <person name="Chinwalla A."/>
            <person name="Mardis E.R."/>
            <person name="Wilson R.K."/>
        </authorList>
    </citation>
    <scope>NUCLEOTIDE SEQUENCE [LARGE SCALE GENOMIC DNA]</scope>
    <source>
        <strain evidence="2 3">F0435</strain>
    </source>
</reference>
<dbReference type="GO" id="GO:0006313">
    <property type="term" value="P:DNA transposition"/>
    <property type="evidence" value="ECO:0007669"/>
    <property type="project" value="InterPro"/>
</dbReference>
<comment type="caution">
    <text evidence="2">The sequence shown here is derived from an EMBL/GenBank/DDBJ whole genome shotgun (WGS) entry which is preliminary data.</text>
</comment>
<accession>H1LBR0</accession>
<evidence type="ECO:0000313" key="2">
    <source>
        <dbReference type="EMBL" id="EHO54635.1"/>
    </source>
</evidence>
<feature type="domain" description="Transposase IS116/IS110/IS902 C-terminal" evidence="1">
    <location>
        <begin position="74"/>
        <end position="149"/>
    </location>
</feature>
<dbReference type="RefSeq" id="WP_008855219.1">
    <property type="nucleotide sequence ID" value="NZ_JH590980.1"/>
</dbReference>
<gene>
    <name evidence="2" type="ORF">HMPREF9104_00020</name>
</gene>
<dbReference type="PANTHER" id="PTHR33055:SF13">
    <property type="entry name" value="TRANSPOSASE"/>
    <property type="match status" value="1"/>
</dbReference>
<dbReference type="OrthoDB" id="9790935at2"/>
<feature type="non-terminal residue" evidence="2">
    <location>
        <position position="150"/>
    </location>
</feature>
<dbReference type="GO" id="GO:0003677">
    <property type="term" value="F:DNA binding"/>
    <property type="evidence" value="ECO:0007669"/>
    <property type="project" value="InterPro"/>
</dbReference>
<dbReference type="Proteomes" id="UP000005025">
    <property type="component" value="Unassembled WGS sequence"/>
</dbReference>
<evidence type="ECO:0000259" key="1">
    <source>
        <dbReference type="Pfam" id="PF02371"/>
    </source>
</evidence>
<organism evidence="2 3">
    <name type="scientific">Lentilactobacillus kisonensis F0435</name>
    <dbReference type="NCBI Taxonomy" id="797516"/>
    <lineage>
        <taxon>Bacteria</taxon>
        <taxon>Bacillati</taxon>
        <taxon>Bacillota</taxon>
        <taxon>Bacilli</taxon>
        <taxon>Lactobacillales</taxon>
        <taxon>Lactobacillaceae</taxon>
        <taxon>Lentilactobacillus</taxon>
    </lineage>
</organism>
<dbReference type="Pfam" id="PF02371">
    <property type="entry name" value="Transposase_20"/>
    <property type="match status" value="1"/>
</dbReference>
<dbReference type="AlphaFoldDB" id="H1LBR0"/>
<protein>
    <submittedName>
        <fullName evidence="2">Transposase, IS116/IS110/IS902 family</fullName>
    </submittedName>
</protein>
<name>H1LBR0_9LACO</name>
<dbReference type="GO" id="GO:0004803">
    <property type="term" value="F:transposase activity"/>
    <property type="evidence" value="ECO:0007669"/>
    <property type="project" value="InterPro"/>
</dbReference>
<dbReference type="InterPro" id="IPR003346">
    <property type="entry name" value="Transposase_20"/>
</dbReference>
<dbReference type="HOGENOM" id="CLU_036902_4_6_9"/>
<evidence type="ECO:0000313" key="3">
    <source>
        <dbReference type="Proteomes" id="UP000005025"/>
    </source>
</evidence>
<proteinExistence type="predicted"/>
<dbReference type="EMBL" id="AGRJ01000003">
    <property type="protein sequence ID" value="EHO54635.1"/>
    <property type="molecule type" value="Genomic_DNA"/>
</dbReference>
<dbReference type="InterPro" id="IPR047650">
    <property type="entry name" value="Transpos_IS110"/>
</dbReference>
<sequence>MQSTDKKLSKAKGLKYAEKLQSLAKDSYPAVNSDSVQVQAVRYYCRALINLTIKKEHLIKQLVVLAQNLPEFDVLTSMPGIGVQSAAELIGELGNIRRFDNANQLNAFVGIDINRYQSGKYLRQDHINKRGDPKARMILYLIVKNMIRAQ</sequence>